<reference evidence="1" key="1">
    <citation type="submission" date="2014-05" db="EMBL/GenBank/DDBJ databases">
        <authorList>
            <person name="Chronopoulou M."/>
        </authorList>
    </citation>
    <scope>NUCLEOTIDE SEQUENCE</scope>
    <source>
        <tissue evidence="1">Whole organism</tissue>
    </source>
</reference>
<dbReference type="AlphaFoldDB" id="A0A0K2T9Z3"/>
<dbReference type="EMBL" id="HACA01005533">
    <property type="protein sequence ID" value="CDW22894.1"/>
    <property type="molecule type" value="Transcribed_RNA"/>
</dbReference>
<sequence length="38" mass="4450">MQESIIIGDRKLGPSYTRDLDCSFPIKVKKHIEIEIIY</sequence>
<protein>
    <submittedName>
        <fullName evidence="1">Uncharacterized protein</fullName>
    </submittedName>
</protein>
<name>A0A0K2T9Z3_LEPSM</name>
<accession>A0A0K2T9Z3</accession>
<evidence type="ECO:0000313" key="1">
    <source>
        <dbReference type="EMBL" id="CDW22894.1"/>
    </source>
</evidence>
<organism evidence="1">
    <name type="scientific">Lepeophtheirus salmonis</name>
    <name type="common">Salmon louse</name>
    <name type="synonym">Caligus salmonis</name>
    <dbReference type="NCBI Taxonomy" id="72036"/>
    <lineage>
        <taxon>Eukaryota</taxon>
        <taxon>Metazoa</taxon>
        <taxon>Ecdysozoa</taxon>
        <taxon>Arthropoda</taxon>
        <taxon>Crustacea</taxon>
        <taxon>Multicrustacea</taxon>
        <taxon>Hexanauplia</taxon>
        <taxon>Copepoda</taxon>
        <taxon>Siphonostomatoida</taxon>
        <taxon>Caligidae</taxon>
        <taxon>Lepeophtheirus</taxon>
    </lineage>
</organism>
<proteinExistence type="predicted"/>